<dbReference type="Gene3D" id="3.30.2080.10">
    <property type="entry name" value="GH92 mannosidase domain"/>
    <property type="match status" value="1"/>
</dbReference>
<dbReference type="AlphaFoldDB" id="A0A2W2ACC8"/>
<proteinExistence type="predicted"/>
<evidence type="ECO:0000256" key="4">
    <source>
        <dbReference type="SAM" id="SignalP"/>
    </source>
</evidence>
<dbReference type="Proteomes" id="UP000248745">
    <property type="component" value="Unassembled WGS sequence"/>
</dbReference>
<feature type="domain" description="Glycosyl hydrolase family 92 N-terminal" evidence="8">
    <location>
        <begin position="26"/>
        <end position="248"/>
    </location>
</feature>
<dbReference type="Pfam" id="PF07971">
    <property type="entry name" value="Glyco_hydro_92"/>
    <property type="match status" value="1"/>
</dbReference>
<dbReference type="Pfam" id="PF00754">
    <property type="entry name" value="F5_F8_type_C"/>
    <property type="match status" value="1"/>
</dbReference>
<dbReference type="InterPro" id="IPR000421">
    <property type="entry name" value="FA58C"/>
</dbReference>
<dbReference type="PANTHER" id="PTHR12143:SF39">
    <property type="entry name" value="SECRETED PROTEIN"/>
    <property type="match status" value="1"/>
</dbReference>
<organism evidence="9 10">
    <name type="scientific">Taibaiella soli</name>
    <dbReference type="NCBI Taxonomy" id="1649169"/>
    <lineage>
        <taxon>Bacteria</taxon>
        <taxon>Pseudomonadati</taxon>
        <taxon>Bacteroidota</taxon>
        <taxon>Chitinophagia</taxon>
        <taxon>Chitinophagales</taxon>
        <taxon>Chitinophagaceae</taxon>
        <taxon>Taibaiella</taxon>
    </lineage>
</organism>
<dbReference type="InterPro" id="IPR005887">
    <property type="entry name" value="GH92_a_mannosidase_put"/>
</dbReference>
<dbReference type="InterPro" id="IPR041371">
    <property type="entry name" value="GH92_N"/>
</dbReference>
<evidence type="ECO:0000313" key="10">
    <source>
        <dbReference type="Proteomes" id="UP000248745"/>
    </source>
</evidence>
<comment type="subunit">
    <text evidence="2">Monomer.</text>
</comment>
<dbReference type="FunFam" id="1.20.1050.60:FF:000001">
    <property type="entry name" value="Putative alpha-1,2-mannosidase"/>
    <property type="match status" value="1"/>
</dbReference>
<dbReference type="PANTHER" id="PTHR12143">
    <property type="entry name" value="PEPTIDE N-GLYCANASE PNGASE -RELATED"/>
    <property type="match status" value="1"/>
</dbReference>
<evidence type="ECO:0000256" key="3">
    <source>
        <dbReference type="ARBA" id="ARBA00022837"/>
    </source>
</evidence>
<dbReference type="OrthoDB" id="9762711at2"/>
<comment type="cofactor">
    <cofactor evidence="1">
        <name>Ca(2+)</name>
        <dbReference type="ChEBI" id="CHEBI:29108"/>
    </cofactor>
</comment>
<feature type="signal peptide" evidence="4">
    <location>
        <begin position="1"/>
        <end position="19"/>
    </location>
</feature>
<evidence type="ECO:0000256" key="1">
    <source>
        <dbReference type="ARBA" id="ARBA00001913"/>
    </source>
</evidence>
<evidence type="ECO:0000256" key="2">
    <source>
        <dbReference type="ARBA" id="ARBA00011245"/>
    </source>
</evidence>
<evidence type="ECO:0000259" key="6">
    <source>
        <dbReference type="Pfam" id="PF07971"/>
    </source>
</evidence>
<protein>
    <submittedName>
        <fullName evidence="9">Alpha-mannosidase</fullName>
    </submittedName>
</protein>
<dbReference type="NCBIfam" id="TIGR01180">
    <property type="entry name" value="aman2_put"/>
    <property type="match status" value="1"/>
</dbReference>
<dbReference type="Pfam" id="PF17678">
    <property type="entry name" value="Glyco_hydro_92N"/>
    <property type="match status" value="1"/>
</dbReference>
<feature type="domain" description="GH29D-like beta-sandwich" evidence="7">
    <location>
        <begin position="721"/>
        <end position="772"/>
    </location>
</feature>
<dbReference type="Gene3D" id="2.60.120.260">
    <property type="entry name" value="Galactose-binding domain-like"/>
    <property type="match status" value="1"/>
</dbReference>
<dbReference type="GO" id="GO:0005975">
    <property type="term" value="P:carbohydrate metabolic process"/>
    <property type="evidence" value="ECO:0007669"/>
    <property type="project" value="InterPro"/>
</dbReference>
<keyword evidence="10" id="KW-1185">Reference proteome</keyword>
<dbReference type="Gene3D" id="1.20.1610.10">
    <property type="entry name" value="alpha-1,2-mannosidases domains"/>
    <property type="match status" value="1"/>
</dbReference>
<keyword evidence="4" id="KW-0732">Signal</keyword>
<dbReference type="SUPFAM" id="SSF48208">
    <property type="entry name" value="Six-hairpin glycosidases"/>
    <property type="match status" value="1"/>
</dbReference>
<keyword evidence="3" id="KW-0106">Calcium</keyword>
<dbReference type="GO" id="GO:0006516">
    <property type="term" value="P:glycoprotein catabolic process"/>
    <property type="evidence" value="ECO:0007669"/>
    <property type="project" value="TreeGrafter"/>
</dbReference>
<sequence>MKRVSALALFLLSSVTVIAQKQLSQFVNPFIGTGGHGHTFPGAIVPFGMMQVSPDTRLDGWDGCSGYHYSDSVVYGFSHTHLSGTGCSDYGDILLMPVVQNISLDHYQYASVFSHKKEKATPGYYQVYLATPKVNVELTSTARCGMHRYTFPKNAAQSVVLDLKHRDEVLDSKLEVLDSFTLRGYRFSKAWARNQKVFFEIKFSKAIQQMDGLNTSSFVPFSISGKRIITQIHFRNDGKPLLVKVAVSAVDENGAHQNMQAEMLDWNFEKYRKAAKETWNKELAKIEVGGGTADQKTVFYTALYHCMTAPNIYSDVDGRYRGRDDKIHTTGGKFDYYTVFSLWDTYRAEHPLLTIIDPKRTNDIINTFIKEYEQGGILPVWELSSNETWCMIGYHAIPVIWDAYSKGIRGYDAAKAFEAMKHSAMTNYFGLGSYKKYGYVRSEDDYESVSKTLEYAYDDWCIAQMAKALGKTDDYNYFAKRAQNWKNVYDPTTGFMRARKNGTLTEPFSPYMVDNNFTEANSWQYSFSVQQDIDGLAAMLGGKEKFEDKLDALFHAKTETEGHQLDDIAGLVGQYAHGNEPSHHIAYLYNYVGKPEKEQAVVKYVIDSFYKNTPDGLIGNEDCGQMSAWYVMSAIGFYPVVHNRAEYEIGMPLFDSVKIGNTLITKKRFAAELAMGSGKHRVLRYHYFKDTVAYQFLDAHLEKDLINEIVPNPFIINAGRVFRDAQDITIQCADKNADIYYSFNNLEFARYNRPLPISQNANLKFYAQKGNVKSYVQEANFNRLPDDRSITLISPYVKQYNAGGPDALIDGLRGTLNWRKGNWQGFQQDFEAVVAFDKIKDVHQISIGFLEDQGAWIFYPKVISYWASDDSSHWNLIKTVVAGKAEHDEKVKMENFTLDKGFRAKYVKITAQNFGKLPEWHESAGKQSYLFIDELEIK</sequence>
<accession>A0A2W2ACC8</accession>
<dbReference type="InterPro" id="IPR012939">
    <property type="entry name" value="Glyco_hydro_92"/>
</dbReference>
<dbReference type="Gene3D" id="2.70.98.10">
    <property type="match status" value="1"/>
</dbReference>
<dbReference type="GO" id="GO:0030246">
    <property type="term" value="F:carbohydrate binding"/>
    <property type="evidence" value="ECO:0007669"/>
    <property type="project" value="InterPro"/>
</dbReference>
<reference evidence="9 10" key="1">
    <citation type="submission" date="2018-06" db="EMBL/GenBank/DDBJ databases">
        <title>Mucibacter soli gen. nov., sp. nov., a new member of the family Chitinophagaceae producing mucin.</title>
        <authorList>
            <person name="Kim M.-K."/>
            <person name="Park S."/>
            <person name="Kim T.-S."/>
            <person name="Joung Y."/>
            <person name="Han J.-H."/>
            <person name="Kim S.B."/>
        </authorList>
    </citation>
    <scope>NUCLEOTIDE SEQUENCE [LARGE SCALE GENOMIC DNA]</scope>
    <source>
        <strain evidence="9 10">R1-15</strain>
    </source>
</reference>
<feature type="domain" description="Glycosyl hydrolase family 92" evidence="6">
    <location>
        <begin position="254"/>
        <end position="664"/>
    </location>
</feature>
<dbReference type="InterPro" id="IPR008928">
    <property type="entry name" value="6-hairpin_glycosidase_sf"/>
</dbReference>
<dbReference type="EMBL" id="QKTW01000015">
    <property type="protein sequence ID" value="PZF73085.1"/>
    <property type="molecule type" value="Genomic_DNA"/>
</dbReference>
<dbReference type="RefSeq" id="WP_110998663.1">
    <property type="nucleotide sequence ID" value="NZ_QKTW01000015.1"/>
</dbReference>
<dbReference type="Pfam" id="PF13290">
    <property type="entry name" value="CHB_HEX_C_1"/>
    <property type="match status" value="1"/>
</dbReference>
<comment type="caution">
    <text evidence="9">The sequence shown here is derived from an EMBL/GenBank/DDBJ whole genome shotgun (WGS) entry which is preliminary data.</text>
</comment>
<dbReference type="GO" id="GO:0000224">
    <property type="term" value="F:peptide-N4-(N-acetyl-beta-glucosaminyl)asparagine amidase activity"/>
    <property type="evidence" value="ECO:0007669"/>
    <property type="project" value="TreeGrafter"/>
</dbReference>
<dbReference type="InterPro" id="IPR014718">
    <property type="entry name" value="GH-type_carb-bd"/>
</dbReference>
<evidence type="ECO:0000259" key="5">
    <source>
        <dbReference type="Pfam" id="PF00754"/>
    </source>
</evidence>
<dbReference type="Gene3D" id="1.20.1050.60">
    <property type="entry name" value="alpha-1,2-mannosidase"/>
    <property type="match status" value="1"/>
</dbReference>
<evidence type="ECO:0000259" key="8">
    <source>
        <dbReference type="Pfam" id="PF17678"/>
    </source>
</evidence>
<dbReference type="InterPro" id="IPR059177">
    <property type="entry name" value="GH29D-like_dom"/>
</dbReference>
<dbReference type="InterPro" id="IPR050883">
    <property type="entry name" value="PNGase"/>
</dbReference>
<dbReference type="GO" id="GO:0005829">
    <property type="term" value="C:cytosol"/>
    <property type="evidence" value="ECO:0007669"/>
    <property type="project" value="TreeGrafter"/>
</dbReference>
<name>A0A2W2ACC8_9BACT</name>
<evidence type="ECO:0000313" key="9">
    <source>
        <dbReference type="EMBL" id="PZF73085.1"/>
    </source>
</evidence>
<feature type="chain" id="PRO_5015931621" evidence="4">
    <location>
        <begin position="20"/>
        <end position="938"/>
    </location>
</feature>
<evidence type="ECO:0000259" key="7">
    <source>
        <dbReference type="Pfam" id="PF13290"/>
    </source>
</evidence>
<feature type="domain" description="F5/8 type C" evidence="5">
    <location>
        <begin position="799"/>
        <end position="921"/>
    </location>
</feature>
<gene>
    <name evidence="9" type="ORF">DN068_09430</name>
</gene>